<evidence type="ECO:0000313" key="3">
    <source>
        <dbReference type="EMBL" id="NYA69379.1"/>
    </source>
</evidence>
<dbReference type="PANTHER" id="PTHR34220:SF7">
    <property type="entry name" value="SENSOR HISTIDINE KINASE YPDA"/>
    <property type="match status" value="1"/>
</dbReference>
<evidence type="ECO:0000259" key="2">
    <source>
        <dbReference type="Pfam" id="PF06580"/>
    </source>
</evidence>
<feature type="transmembrane region" description="Helical" evidence="1">
    <location>
        <begin position="12"/>
        <end position="31"/>
    </location>
</feature>
<keyword evidence="1" id="KW-0812">Transmembrane</keyword>
<gene>
    <name evidence="3" type="ORF">HZF10_00490</name>
</gene>
<keyword evidence="1" id="KW-0472">Membrane</keyword>
<dbReference type="GO" id="GO:0016020">
    <property type="term" value="C:membrane"/>
    <property type="evidence" value="ECO:0007669"/>
    <property type="project" value="InterPro"/>
</dbReference>
<keyword evidence="1" id="KW-1133">Transmembrane helix</keyword>
<accession>A0A7Y9C4J3</accession>
<proteinExistence type="predicted"/>
<dbReference type="Pfam" id="PF06580">
    <property type="entry name" value="His_kinase"/>
    <property type="match status" value="1"/>
</dbReference>
<keyword evidence="4" id="KW-1185">Reference proteome</keyword>
<reference evidence="3 4" key="1">
    <citation type="submission" date="2020-07" db="EMBL/GenBank/DDBJ databases">
        <authorList>
            <person name="Sun Q."/>
        </authorList>
    </citation>
    <scope>NUCLEOTIDE SEQUENCE [LARGE SCALE GENOMIC DNA]</scope>
    <source>
        <strain evidence="3 4">MAH-1</strain>
    </source>
</reference>
<keyword evidence="3" id="KW-0418">Kinase</keyword>
<comment type="caution">
    <text evidence="3">The sequence shown here is derived from an EMBL/GenBank/DDBJ whole genome shotgun (WGS) entry which is preliminary data.</text>
</comment>
<name>A0A7Y9C4J3_9FLAO</name>
<dbReference type="PANTHER" id="PTHR34220">
    <property type="entry name" value="SENSOR HISTIDINE KINASE YPDA"/>
    <property type="match status" value="1"/>
</dbReference>
<evidence type="ECO:0000313" key="4">
    <source>
        <dbReference type="Proteomes" id="UP000535020"/>
    </source>
</evidence>
<evidence type="ECO:0000256" key="1">
    <source>
        <dbReference type="SAM" id="Phobius"/>
    </source>
</evidence>
<dbReference type="RefSeq" id="WP_176004199.1">
    <property type="nucleotide sequence ID" value="NZ_JABWMI010000001.1"/>
</dbReference>
<dbReference type="InterPro" id="IPR050640">
    <property type="entry name" value="Bact_2-comp_sensor_kinase"/>
</dbReference>
<sequence>MLKKIYPAFSGNTRNFLLHLMLWVLLLSVPFMDMVTHRGDFDLWLLFRLIIALGLFYFNYFILVPKLLITRKLALYLAVIIPLVFGMSYLSALFTEFRMPRQAPAGFVRTFQPDFPMRYIPSLVTFTLHALASTMSRLYIEWSSTSKKQMATESEKRVAELMFLKAQLNPHFFFNSLNTIYSLTIKKAQQAPEAIISLSNLMRYVLYETDKDVVRLEDDLQYLSDYIELSKLRLTANNKVDFIVNGEADNLLIPPLLFISFVENAFKHGAAPVDDSGIHISFDISPKQIAFRVENTIHIERTAGKRSGVGLENTLSRINLYFPDRNFFSAFELDGRYIVNLIIAL</sequence>
<feature type="transmembrane region" description="Helical" evidence="1">
    <location>
        <begin position="74"/>
        <end position="94"/>
    </location>
</feature>
<dbReference type="EMBL" id="JACBJI010000001">
    <property type="protein sequence ID" value="NYA69379.1"/>
    <property type="molecule type" value="Genomic_DNA"/>
</dbReference>
<dbReference type="AlphaFoldDB" id="A0A7Y9C4J3"/>
<dbReference type="GO" id="GO:0000155">
    <property type="term" value="F:phosphorelay sensor kinase activity"/>
    <property type="evidence" value="ECO:0007669"/>
    <property type="project" value="InterPro"/>
</dbReference>
<dbReference type="InterPro" id="IPR010559">
    <property type="entry name" value="Sig_transdc_His_kin_internal"/>
</dbReference>
<keyword evidence="3" id="KW-0808">Transferase</keyword>
<dbReference type="Proteomes" id="UP000535020">
    <property type="component" value="Unassembled WGS sequence"/>
</dbReference>
<feature type="transmembrane region" description="Helical" evidence="1">
    <location>
        <begin position="43"/>
        <end position="62"/>
    </location>
</feature>
<protein>
    <submittedName>
        <fullName evidence="3">Sensor histidine kinase</fullName>
    </submittedName>
</protein>
<organism evidence="3 4">
    <name type="scientific">Flavobacterium agri</name>
    <dbReference type="NCBI Taxonomy" id="2743471"/>
    <lineage>
        <taxon>Bacteria</taxon>
        <taxon>Pseudomonadati</taxon>
        <taxon>Bacteroidota</taxon>
        <taxon>Flavobacteriia</taxon>
        <taxon>Flavobacteriales</taxon>
        <taxon>Flavobacteriaceae</taxon>
        <taxon>Flavobacterium</taxon>
    </lineage>
</organism>
<feature type="domain" description="Signal transduction histidine kinase internal region" evidence="2">
    <location>
        <begin position="159"/>
        <end position="235"/>
    </location>
</feature>